<proteinExistence type="predicted"/>
<dbReference type="Proteomes" id="UP000265520">
    <property type="component" value="Unassembled WGS sequence"/>
</dbReference>
<reference evidence="1 2" key="1">
    <citation type="journal article" date="2018" name="Front. Plant Sci.">
        <title>Red Clover (Trifolium pratense) and Zigzag Clover (T. medium) - A Picture of Genomic Similarities and Differences.</title>
        <authorList>
            <person name="Dluhosova J."/>
            <person name="Istvanek J."/>
            <person name="Nedelnik J."/>
            <person name="Repkova J."/>
        </authorList>
    </citation>
    <scope>NUCLEOTIDE SEQUENCE [LARGE SCALE GENOMIC DNA]</scope>
    <source>
        <strain evidence="2">cv. 10/8</strain>
        <tissue evidence="1">Leaf</tissue>
    </source>
</reference>
<comment type="caution">
    <text evidence="1">The sequence shown here is derived from an EMBL/GenBank/DDBJ whole genome shotgun (WGS) entry which is preliminary data.</text>
</comment>
<organism evidence="1 2">
    <name type="scientific">Trifolium medium</name>
    <dbReference type="NCBI Taxonomy" id="97028"/>
    <lineage>
        <taxon>Eukaryota</taxon>
        <taxon>Viridiplantae</taxon>
        <taxon>Streptophyta</taxon>
        <taxon>Embryophyta</taxon>
        <taxon>Tracheophyta</taxon>
        <taxon>Spermatophyta</taxon>
        <taxon>Magnoliopsida</taxon>
        <taxon>eudicotyledons</taxon>
        <taxon>Gunneridae</taxon>
        <taxon>Pentapetalae</taxon>
        <taxon>rosids</taxon>
        <taxon>fabids</taxon>
        <taxon>Fabales</taxon>
        <taxon>Fabaceae</taxon>
        <taxon>Papilionoideae</taxon>
        <taxon>50 kb inversion clade</taxon>
        <taxon>NPAAA clade</taxon>
        <taxon>Hologalegina</taxon>
        <taxon>IRL clade</taxon>
        <taxon>Trifolieae</taxon>
        <taxon>Trifolium</taxon>
    </lineage>
</organism>
<sequence length="72" mass="7851">GGVGLWRDIILARYGPLSPSPHLGGRPQGLRMAFGWWRNVCLLGGPNPKAGTRVLSLADMGKVTQEPEARWQ</sequence>
<keyword evidence="2" id="KW-1185">Reference proteome</keyword>
<evidence type="ECO:0000313" key="1">
    <source>
        <dbReference type="EMBL" id="MCI31291.1"/>
    </source>
</evidence>
<name>A0A392R3Y7_9FABA</name>
<protein>
    <submittedName>
        <fullName evidence="1">Uncharacterized protein</fullName>
    </submittedName>
</protein>
<evidence type="ECO:0000313" key="2">
    <source>
        <dbReference type="Proteomes" id="UP000265520"/>
    </source>
</evidence>
<dbReference type="AlphaFoldDB" id="A0A392R3Y7"/>
<dbReference type="EMBL" id="LXQA010186061">
    <property type="protein sequence ID" value="MCI31291.1"/>
    <property type="molecule type" value="Genomic_DNA"/>
</dbReference>
<accession>A0A392R3Y7</accession>
<feature type="non-terminal residue" evidence="1">
    <location>
        <position position="1"/>
    </location>
</feature>